<sequence>MHLHNSKLYYLSNCFVIVSVIEFHYCICCLSEALIEVTLWPLGTPASIIKSLINLLQFSQMTEEYRENFNYANANYYKDLSLLSGNAKNTMSDGIPGRGKGQLSTSDARLWGCLVWTCCFAGYQRWYVGDRGLCCLCCLTAGVGGIGQCVDLCCLIGGRVDEVNSEIRSAAHRAYDANQR</sequence>
<dbReference type="EMBL" id="SNRW01004116">
    <property type="protein sequence ID" value="KAA6388101.1"/>
    <property type="molecule type" value="Genomic_DNA"/>
</dbReference>
<comment type="caution">
    <text evidence="1">The sequence shown here is derived from an EMBL/GenBank/DDBJ whole genome shotgun (WGS) entry which is preliminary data.</text>
</comment>
<evidence type="ECO:0008006" key="3">
    <source>
        <dbReference type="Google" id="ProtNLM"/>
    </source>
</evidence>
<evidence type="ECO:0000313" key="1">
    <source>
        <dbReference type="EMBL" id="KAA6388101.1"/>
    </source>
</evidence>
<evidence type="ECO:0000313" key="2">
    <source>
        <dbReference type="Proteomes" id="UP000324800"/>
    </source>
</evidence>
<reference evidence="1 2" key="1">
    <citation type="submission" date="2019-03" db="EMBL/GenBank/DDBJ databases">
        <title>Single cell metagenomics reveals metabolic interactions within the superorganism composed of flagellate Streblomastix strix and complex community of Bacteroidetes bacteria on its surface.</title>
        <authorList>
            <person name="Treitli S.C."/>
            <person name="Kolisko M."/>
            <person name="Husnik F."/>
            <person name="Keeling P."/>
            <person name="Hampl V."/>
        </authorList>
    </citation>
    <scope>NUCLEOTIDE SEQUENCE [LARGE SCALE GENOMIC DNA]</scope>
    <source>
        <strain evidence="1">ST1C</strain>
    </source>
</reference>
<accession>A0A5J4VZJ2</accession>
<name>A0A5J4VZJ2_9EUKA</name>
<dbReference type="Proteomes" id="UP000324800">
    <property type="component" value="Unassembled WGS sequence"/>
</dbReference>
<protein>
    <recommendedName>
        <fullName evidence="3">TM2 domain-containing protein</fullName>
    </recommendedName>
</protein>
<proteinExistence type="predicted"/>
<organism evidence="1 2">
    <name type="scientific">Streblomastix strix</name>
    <dbReference type="NCBI Taxonomy" id="222440"/>
    <lineage>
        <taxon>Eukaryota</taxon>
        <taxon>Metamonada</taxon>
        <taxon>Preaxostyla</taxon>
        <taxon>Oxymonadida</taxon>
        <taxon>Streblomastigidae</taxon>
        <taxon>Streblomastix</taxon>
    </lineage>
</organism>
<gene>
    <name evidence="1" type="ORF">EZS28_016372</name>
</gene>
<dbReference type="AlphaFoldDB" id="A0A5J4VZJ2"/>